<dbReference type="Gene3D" id="2.60.120.330">
    <property type="entry name" value="B-lactam Antibiotic, Isopenicillin N Synthase, Chain"/>
    <property type="match status" value="1"/>
</dbReference>
<dbReference type="PANTHER" id="PTHR47991">
    <property type="entry name" value="OXOGLUTARATE/IRON-DEPENDENT DIOXYGENASE"/>
    <property type="match status" value="1"/>
</dbReference>
<evidence type="ECO:0000313" key="4">
    <source>
        <dbReference type="EMBL" id="GMH04572.1"/>
    </source>
</evidence>
<dbReference type="SUPFAM" id="SSF51197">
    <property type="entry name" value="Clavaminate synthase-like"/>
    <property type="match status" value="1"/>
</dbReference>
<evidence type="ECO:0000313" key="5">
    <source>
        <dbReference type="Proteomes" id="UP001279734"/>
    </source>
</evidence>
<evidence type="ECO:0000256" key="1">
    <source>
        <dbReference type="ARBA" id="ARBA00022723"/>
    </source>
</evidence>
<comment type="caution">
    <text evidence="4">The sequence shown here is derived from an EMBL/GenBank/DDBJ whole genome shotgun (WGS) entry which is preliminary data.</text>
</comment>
<dbReference type="Pfam" id="PF03171">
    <property type="entry name" value="2OG-FeII_Oxy"/>
    <property type="match status" value="1"/>
</dbReference>
<evidence type="ECO:0000259" key="3">
    <source>
        <dbReference type="Pfam" id="PF03171"/>
    </source>
</evidence>
<keyword evidence="2" id="KW-0408">Iron</keyword>
<keyword evidence="5" id="KW-1185">Reference proteome</keyword>
<dbReference type="EMBL" id="BSYO01000005">
    <property type="protein sequence ID" value="GMH04572.1"/>
    <property type="molecule type" value="Genomic_DNA"/>
</dbReference>
<accession>A0AAD3XHB4</accession>
<gene>
    <name evidence="4" type="ORF">Nepgr_006412</name>
</gene>
<dbReference type="InterPro" id="IPR044861">
    <property type="entry name" value="IPNS-like_FE2OG_OXY"/>
</dbReference>
<dbReference type="AlphaFoldDB" id="A0AAD3XHB4"/>
<proteinExistence type="predicted"/>
<dbReference type="InterPro" id="IPR050295">
    <property type="entry name" value="Plant_2OG-oxidoreductases"/>
</dbReference>
<dbReference type="Proteomes" id="UP001279734">
    <property type="component" value="Unassembled WGS sequence"/>
</dbReference>
<organism evidence="4 5">
    <name type="scientific">Nepenthes gracilis</name>
    <name type="common">Slender pitcher plant</name>
    <dbReference type="NCBI Taxonomy" id="150966"/>
    <lineage>
        <taxon>Eukaryota</taxon>
        <taxon>Viridiplantae</taxon>
        <taxon>Streptophyta</taxon>
        <taxon>Embryophyta</taxon>
        <taxon>Tracheophyta</taxon>
        <taxon>Spermatophyta</taxon>
        <taxon>Magnoliopsida</taxon>
        <taxon>eudicotyledons</taxon>
        <taxon>Gunneridae</taxon>
        <taxon>Pentapetalae</taxon>
        <taxon>Caryophyllales</taxon>
        <taxon>Nepenthaceae</taxon>
        <taxon>Nepenthes</taxon>
    </lineage>
</organism>
<protein>
    <recommendedName>
        <fullName evidence="3">Isopenicillin N synthase-like Fe(2+) 2OG dioxygenase domain-containing protein</fullName>
    </recommendedName>
</protein>
<sequence length="180" mass="20495">MVLSLNLEENSLLGQYGEDGLMLARFHFYPKCMSSGHVLDFRPHYGLIPRILLLVNCRKIMDEYTVKSRIILKFIIRAMVLSLNLEENSFLGQYGEDGLMLARFHFYPKCMSSGHVLDFRPHSGGTAITILVQDTEVEGLQVHKDDKWYRVPVIPNAHFVNAGDQMEEIGNTHISASEPK</sequence>
<evidence type="ECO:0000256" key="2">
    <source>
        <dbReference type="ARBA" id="ARBA00023004"/>
    </source>
</evidence>
<name>A0AAD3XHB4_NEPGR</name>
<reference evidence="4" key="1">
    <citation type="submission" date="2023-05" db="EMBL/GenBank/DDBJ databases">
        <title>Nepenthes gracilis genome sequencing.</title>
        <authorList>
            <person name="Fukushima K."/>
        </authorList>
    </citation>
    <scope>NUCLEOTIDE SEQUENCE</scope>
    <source>
        <strain evidence="4">SING2019-196</strain>
    </source>
</reference>
<keyword evidence="1" id="KW-0479">Metal-binding</keyword>
<dbReference type="GO" id="GO:0046872">
    <property type="term" value="F:metal ion binding"/>
    <property type="evidence" value="ECO:0007669"/>
    <property type="project" value="UniProtKB-KW"/>
</dbReference>
<feature type="domain" description="Isopenicillin N synthase-like Fe(2+) 2OG dioxygenase" evidence="3">
    <location>
        <begin position="99"/>
        <end position="172"/>
    </location>
</feature>
<dbReference type="InterPro" id="IPR027443">
    <property type="entry name" value="IPNS-like_sf"/>
</dbReference>